<evidence type="ECO:0000259" key="8">
    <source>
        <dbReference type="Pfam" id="PF00892"/>
    </source>
</evidence>
<dbReference type="GO" id="GO:0005886">
    <property type="term" value="C:plasma membrane"/>
    <property type="evidence" value="ECO:0007669"/>
    <property type="project" value="UniProtKB-SubCell"/>
</dbReference>
<evidence type="ECO:0000256" key="7">
    <source>
        <dbReference type="SAM" id="Phobius"/>
    </source>
</evidence>
<keyword evidence="4 7" id="KW-0812">Transmembrane</keyword>
<evidence type="ECO:0000313" key="9">
    <source>
        <dbReference type="EMBL" id="OPH48449.1"/>
    </source>
</evidence>
<dbReference type="InterPro" id="IPR000620">
    <property type="entry name" value="EamA_dom"/>
</dbReference>
<dbReference type="PANTHER" id="PTHR32322:SF18">
    <property type="entry name" value="S-ADENOSYLMETHIONINE_S-ADENOSYLHOMOCYSTEINE TRANSPORTER"/>
    <property type="match status" value="1"/>
</dbReference>
<evidence type="ECO:0000256" key="5">
    <source>
        <dbReference type="ARBA" id="ARBA00022989"/>
    </source>
</evidence>
<protein>
    <submittedName>
        <fullName evidence="9">Permease</fullName>
    </submittedName>
</protein>
<dbReference type="AlphaFoldDB" id="A0A1V4H9X4"/>
<dbReference type="InterPro" id="IPR050638">
    <property type="entry name" value="AA-Vitamin_Transporters"/>
</dbReference>
<dbReference type="Gene3D" id="1.10.3730.20">
    <property type="match status" value="1"/>
</dbReference>
<feature type="transmembrane region" description="Helical" evidence="7">
    <location>
        <begin position="207"/>
        <end position="228"/>
    </location>
</feature>
<keyword evidence="10" id="KW-1185">Reference proteome</keyword>
<feature type="transmembrane region" description="Helical" evidence="7">
    <location>
        <begin position="141"/>
        <end position="166"/>
    </location>
</feature>
<dbReference type="InterPro" id="IPR037185">
    <property type="entry name" value="EmrE-like"/>
</dbReference>
<dbReference type="EMBL" id="MBTG01000045">
    <property type="protein sequence ID" value="OPH48449.1"/>
    <property type="molecule type" value="Genomic_DNA"/>
</dbReference>
<keyword evidence="5 7" id="KW-1133">Transmembrane helix</keyword>
<sequence>MRTYLLLLLCATLYGSNFVFGSLLLREFPAMHLSAYRLAVSSVFLLSYLIIAKRMIRLTTRDVVYLIPLALIGMLLHQVSFFTGLQTIDATTASLILSLSPIFTALLARIFLRESFTLRMAVGSLVALAGVFFVVGQGRGLHISLTTGMGIMFICMFAFSGATVLMRKLTERMDALKATAYSTLLGCMLVFPVAVWREPHEQSSHSLGWWVLLIGSALLIQGLCAIIWNNQIQKVGAAKASVFLNLQPFVAMVLGYFMLGTPVTFTQIGGSILIVCGVVLSTLLPRKKSHNDPISLTTAKW</sequence>
<keyword evidence="3" id="KW-1003">Cell membrane</keyword>
<name>A0A1V4H9X4_9BACL</name>
<comment type="caution">
    <text evidence="9">The sequence shown here is derived from an EMBL/GenBank/DDBJ whole genome shotgun (WGS) entry which is preliminary data.</text>
</comment>
<gene>
    <name evidence="9" type="ORF">BC351_08250</name>
</gene>
<keyword evidence="6 7" id="KW-0472">Membrane</keyword>
<feature type="transmembrane region" description="Helical" evidence="7">
    <location>
        <begin position="31"/>
        <end position="51"/>
    </location>
</feature>
<dbReference type="SUPFAM" id="SSF103481">
    <property type="entry name" value="Multidrug resistance efflux transporter EmrE"/>
    <property type="match status" value="2"/>
</dbReference>
<feature type="transmembrane region" description="Helical" evidence="7">
    <location>
        <begin position="91"/>
        <end position="111"/>
    </location>
</feature>
<dbReference type="Proteomes" id="UP000190626">
    <property type="component" value="Unassembled WGS sequence"/>
</dbReference>
<evidence type="ECO:0000256" key="3">
    <source>
        <dbReference type="ARBA" id="ARBA00022475"/>
    </source>
</evidence>
<evidence type="ECO:0000313" key="10">
    <source>
        <dbReference type="Proteomes" id="UP000190626"/>
    </source>
</evidence>
<dbReference type="RefSeq" id="WP_079418835.1">
    <property type="nucleotide sequence ID" value="NZ_MBTG01000045.1"/>
</dbReference>
<evidence type="ECO:0000256" key="6">
    <source>
        <dbReference type="ARBA" id="ARBA00023136"/>
    </source>
</evidence>
<comment type="subcellular location">
    <subcellularLocation>
        <location evidence="1">Cell membrane</location>
        <topology evidence="1">Multi-pass membrane protein</topology>
    </subcellularLocation>
</comment>
<feature type="transmembrane region" description="Helical" evidence="7">
    <location>
        <begin position="265"/>
        <end position="284"/>
    </location>
</feature>
<dbReference type="Pfam" id="PF00892">
    <property type="entry name" value="EamA"/>
    <property type="match status" value="2"/>
</dbReference>
<reference evidence="10" key="1">
    <citation type="submission" date="2016-07" db="EMBL/GenBank/DDBJ databases">
        <authorList>
            <person name="Florea S."/>
            <person name="Webb J.S."/>
            <person name="Jaromczyk J."/>
            <person name="Schardl C.L."/>
        </authorList>
    </citation>
    <scope>NUCLEOTIDE SEQUENCE [LARGE SCALE GENOMIC DNA]</scope>
    <source>
        <strain evidence="10">CY1</strain>
    </source>
</reference>
<evidence type="ECO:0000256" key="2">
    <source>
        <dbReference type="ARBA" id="ARBA00007362"/>
    </source>
</evidence>
<evidence type="ECO:0000256" key="4">
    <source>
        <dbReference type="ARBA" id="ARBA00022692"/>
    </source>
</evidence>
<accession>A0A1V4H9X4</accession>
<feature type="transmembrane region" description="Helical" evidence="7">
    <location>
        <begin position="63"/>
        <end position="85"/>
    </location>
</feature>
<proteinExistence type="inferred from homology"/>
<feature type="transmembrane region" description="Helical" evidence="7">
    <location>
        <begin position="118"/>
        <end position="135"/>
    </location>
</feature>
<dbReference type="STRING" id="1469647.BC351_08250"/>
<comment type="similarity">
    <text evidence="2">Belongs to the EamA transporter family.</text>
</comment>
<feature type="domain" description="EamA" evidence="8">
    <location>
        <begin position="147"/>
        <end position="282"/>
    </location>
</feature>
<dbReference type="PANTHER" id="PTHR32322">
    <property type="entry name" value="INNER MEMBRANE TRANSPORTER"/>
    <property type="match status" value="1"/>
</dbReference>
<evidence type="ECO:0000256" key="1">
    <source>
        <dbReference type="ARBA" id="ARBA00004651"/>
    </source>
</evidence>
<feature type="domain" description="EamA" evidence="8">
    <location>
        <begin position="3"/>
        <end position="135"/>
    </location>
</feature>
<organism evidence="9 10">
    <name type="scientific">Paenibacillus ferrarius</name>
    <dbReference type="NCBI Taxonomy" id="1469647"/>
    <lineage>
        <taxon>Bacteria</taxon>
        <taxon>Bacillati</taxon>
        <taxon>Bacillota</taxon>
        <taxon>Bacilli</taxon>
        <taxon>Bacillales</taxon>
        <taxon>Paenibacillaceae</taxon>
        <taxon>Paenibacillus</taxon>
    </lineage>
</organism>
<feature type="transmembrane region" description="Helical" evidence="7">
    <location>
        <begin position="178"/>
        <end position="195"/>
    </location>
</feature>
<dbReference type="OrthoDB" id="9805239at2"/>
<feature type="transmembrane region" description="Helical" evidence="7">
    <location>
        <begin position="240"/>
        <end position="259"/>
    </location>
</feature>